<evidence type="ECO:0000256" key="1">
    <source>
        <dbReference type="ARBA" id="ARBA00023242"/>
    </source>
</evidence>
<keyword evidence="5" id="KW-1185">Reference proteome</keyword>
<dbReference type="EMBL" id="JAQOWY010000059">
    <property type="protein sequence ID" value="KAK1853232.1"/>
    <property type="molecule type" value="Genomic_DNA"/>
</dbReference>
<accession>A0AAD9EMV5</accession>
<dbReference type="AlphaFoldDB" id="A0AAD9EMV5"/>
<dbReference type="Gene3D" id="4.10.240.10">
    <property type="entry name" value="Zn(2)-C6 fungal-type DNA-binding domain"/>
    <property type="match status" value="1"/>
</dbReference>
<evidence type="ECO:0000313" key="4">
    <source>
        <dbReference type="EMBL" id="KAK1853232.1"/>
    </source>
</evidence>
<feature type="domain" description="Zn(2)-C6 fungal-type" evidence="3">
    <location>
        <begin position="25"/>
        <end position="55"/>
    </location>
</feature>
<proteinExistence type="predicted"/>
<evidence type="ECO:0000256" key="2">
    <source>
        <dbReference type="SAM" id="MobiDB-lite"/>
    </source>
</evidence>
<comment type="caution">
    <text evidence="4">The sequence shown here is derived from an EMBL/GenBank/DDBJ whole genome shotgun (WGS) entry which is preliminary data.</text>
</comment>
<evidence type="ECO:0000313" key="5">
    <source>
        <dbReference type="Proteomes" id="UP001243330"/>
    </source>
</evidence>
<dbReference type="InterPro" id="IPR036864">
    <property type="entry name" value="Zn2-C6_fun-type_DNA-bd_sf"/>
</dbReference>
<dbReference type="SMART" id="SM00066">
    <property type="entry name" value="GAL4"/>
    <property type="match status" value="1"/>
</dbReference>
<dbReference type="CDD" id="cd00067">
    <property type="entry name" value="GAL4"/>
    <property type="match status" value="1"/>
</dbReference>
<name>A0AAD9EMV5_9PEZI</name>
<feature type="compositionally biased region" description="Acidic residues" evidence="2">
    <location>
        <begin position="443"/>
        <end position="452"/>
    </location>
</feature>
<dbReference type="GO" id="GO:0008270">
    <property type="term" value="F:zinc ion binding"/>
    <property type="evidence" value="ECO:0007669"/>
    <property type="project" value="InterPro"/>
</dbReference>
<feature type="compositionally biased region" description="Basic and acidic residues" evidence="2">
    <location>
        <begin position="68"/>
        <end position="80"/>
    </location>
</feature>
<dbReference type="Pfam" id="PF00172">
    <property type="entry name" value="Zn_clus"/>
    <property type="match status" value="1"/>
</dbReference>
<dbReference type="GO" id="GO:0000981">
    <property type="term" value="F:DNA-binding transcription factor activity, RNA polymerase II-specific"/>
    <property type="evidence" value="ECO:0007669"/>
    <property type="project" value="InterPro"/>
</dbReference>
<gene>
    <name evidence="4" type="ORF">CCHR01_04162</name>
</gene>
<feature type="region of interest" description="Disordered" evidence="2">
    <location>
        <begin position="1"/>
        <end position="24"/>
    </location>
</feature>
<feature type="region of interest" description="Disordered" evidence="2">
    <location>
        <begin position="175"/>
        <end position="204"/>
    </location>
</feature>
<feature type="region of interest" description="Disordered" evidence="2">
    <location>
        <begin position="427"/>
        <end position="469"/>
    </location>
</feature>
<dbReference type="InterPro" id="IPR001138">
    <property type="entry name" value="Zn2Cys6_DnaBD"/>
</dbReference>
<protein>
    <submittedName>
        <fullName evidence="4">C6 finger domain-containing protein</fullName>
    </submittedName>
</protein>
<dbReference type="PROSITE" id="PS50048">
    <property type="entry name" value="ZN2_CY6_FUNGAL_2"/>
    <property type="match status" value="1"/>
</dbReference>
<dbReference type="Proteomes" id="UP001243330">
    <property type="component" value="Unassembled WGS sequence"/>
</dbReference>
<dbReference type="PANTHER" id="PTHR37534">
    <property type="entry name" value="TRANSCRIPTIONAL ACTIVATOR PROTEIN UGA3"/>
    <property type="match status" value="1"/>
</dbReference>
<feature type="region of interest" description="Disordered" evidence="2">
    <location>
        <begin position="60"/>
        <end position="88"/>
    </location>
</feature>
<organism evidence="4 5">
    <name type="scientific">Colletotrichum chrysophilum</name>
    <dbReference type="NCBI Taxonomy" id="1836956"/>
    <lineage>
        <taxon>Eukaryota</taxon>
        <taxon>Fungi</taxon>
        <taxon>Dikarya</taxon>
        <taxon>Ascomycota</taxon>
        <taxon>Pezizomycotina</taxon>
        <taxon>Sordariomycetes</taxon>
        <taxon>Hypocreomycetidae</taxon>
        <taxon>Glomerellales</taxon>
        <taxon>Glomerellaceae</taxon>
        <taxon>Colletotrichum</taxon>
        <taxon>Colletotrichum gloeosporioides species complex</taxon>
    </lineage>
</organism>
<reference evidence="4" key="1">
    <citation type="submission" date="2023-01" db="EMBL/GenBank/DDBJ databases">
        <title>Colletotrichum chrysophilum M932 genome sequence.</title>
        <authorList>
            <person name="Baroncelli R."/>
        </authorList>
    </citation>
    <scope>NUCLEOTIDE SEQUENCE</scope>
    <source>
        <strain evidence="4">M932</strain>
    </source>
</reference>
<dbReference type="PANTHER" id="PTHR37534:SF46">
    <property type="entry name" value="ZN(II)2CYS6 TRANSCRIPTION FACTOR (EUROFUNG)"/>
    <property type="match status" value="1"/>
</dbReference>
<dbReference type="SUPFAM" id="SSF57701">
    <property type="entry name" value="Zn2/Cys6 DNA-binding domain"/>
    <property type="match status" value="1"/>
</dbReference>
<evidence type="ECO:0000259" key="3">
    <source>
        <dbReference type="PROSITE" id="PS50048"/>
    </source>
</evidence>
<dbReference type="PROSITE" id="PS00463">
    <property type="entry name" value="ZN2_CY6_FUNGAL_1"/>
    <property type="match status" value="1"/>
</dbReference>
<sequence>MPSQGGVRRRKTTGLGRSGPRSRNGCQTCKLRRVRCDENRPICGHCDRLQMECVFVAQQRQSQRHSTIQREDIPSLERTKSTSPDLSHSDACETLLEEPRETQVHASSVTLNGAMKNLPSMELTSLDSLIVPGDTWGSNELAWNNDNPMSFYDYVPMPDPSFSFTTLTFAGSPHRLDSSHSLDAVQGTSRSRTSQPDREWNDRLSPLSVLDNLRNQDSGDMVTRNEYDGRETQLGDIHRERPMLPVSPPLLSSDIQKALLKQFESELRPPASLVGIDPFGWRRIKRYVIQKVKEGNEHVKHALFALSMITFDFGHAKGSAQAVGTSESLSWQLQETARVSMEIALRSEGWEDKHSNSLLVTLFLLAWFEITSDNADNARPSFPSNLAEDIIVKGRNWNSGSTHVFQWLTLLDSKMSHMGGRHLLTEGAHRVALQPRPTKPPDEDVDDEDGEMSVESWEPSSHDGARVNGYPKTSQNRLAYLLSSQPPLSPSPRVIRADIFNIILQPALEFHIKSQAYSRRIGCHDRHHRIRETPEDEYEVITACRGYEEELQELWKHRPGILNLCAHQLKQFVSESIAKRLEQLFSVYIATFWAHFLYIHRVAFWSLKHTAIARKAVKQTGDMLRRSVGQAATDVAFDADVPRQSDNVIHPGLMWTCYLFGCEVADPMQQDWTVRQLRALGELQPICETDSSDEDAGRLQSPRLDRKGAQNALKVSELLRALVDRQKSTGARVDGKYLSQEIFGCHFYII</sequence>
<keyword evidence="1" id="KW-0539">Nucleus</keyword>